<dbReference type="PANTHER" id="PTHR11562">
    <property type="entry name" value="CATION EFFLUX PROTEIN/ ZINC TRANSPORTER"/>
    <property type="match status" value="1"/>
</dbReference>
<feature type="domain" description="Cation efflux protein transmembrane" evidence="14">
    <location>
        <begin position="43"/>
        <end position="264"/>
    </location>
</feature>
<keyword evidence="8 13" id="KW-1133">Transmembrane helix</keyword>
<evidence type="ECO:0000313" key="17">
    <source>
        <dbReference type="Proteomes" id="UP000288716"/>
    </source>
</evidence>
<sequence>MAPKSEASYGAQSSGDSKWASHCHSLELEDFSHQKSASTRLQATAFFCALFMIAEMVGGYIANSLAIMSDAAHLFTDLSGFFLSIFAVWISKKQPTRRFSYGYARMEILGAMASTLIIWMLTAVLVYVAIERVRTMNFEINSFYMIIVSLLGLIVNVLMAVILNGCQCMCKNKDNNEHELFAESQNHNHHHNSHGHSHMNMNVRAAFIHIIGDFLQSLGALIAAIIIHYKPEYKIADPICTFIFSVIVICTTINILKDTFYILMEAFPKSVDYIAVKRSLEEIDGVKMAHSLHIWVLTPEKMVLSVHLAIEANVNSDVVLSNAEHLIQKTFGIQQTTIQIERYDASIMTNCSACQLPQ</sequence>
<dbReference type="AlphaFoldDB" id="A0A443SWD0"/>
<keyword evidence="9" id="KW-0406">Ion transport</keyword>
<dbReference type="InterPro" id="IPR002524">
    <property type="entry name" value="Cation_efflux"/>
</dbReference>
<organism evidence="16 17">
    <name type="scientific">Leptotrombidium deliense</name>
    <dbReference type="NCBI Taxonomy" id="299467"/>
    <lineage>
        <taxon>Eukaryota</taxon>
        <taxon>Metazoa</taxon>
        <taxon>Ecdysozoa</taxon>
        <taxon>Arthropoda</taxon>
        <taxon>Chelicerata</taxon>
        <taxon>Arachnida</taxon>
        <taxon>Acari</taxon>
        <taxon>Acariformes</taxon>
        <taxon>Trombidiformes</taxon>
        <taxon>Prostigmata</taxon>
        <taxon>Anystina</taxon>
        <taxon>Parasitengona</taxon>
        <taxon>Trombiculoidea</taxon>
        <taxon>Trombiculidae</taxon>
        <taxon>Leptotrombidium</taxon>
    </lineage>
</organism>
<evidence type="ECO:0000256" key="7">
    <source>
        <dbReference type="ARBA" id="ARBA00022906"/>
    </source>
</evidence>
<evidence type="ECO:0000256" key="5">
    <source>
        <dbReference type="ARBA" id="ARBA00022723"/>
    </source>
</evidence>
<feature type="transmembrane region" description="Helical" evidence="13">
    <location>
        <begin position="43"/>
        <end position="65"/>
    </location>
</feature>
<feature type="transmembrane region" description="Helical" evidence="13">
    <location>
        <begin position="71"/>
        <end position="90"/>
    </location>
</feature>
<dbReference type="VEuPathDB" id="VectorBase:LDEU000199"/>
<evidence type="ECO:0000256" key="12">
    <source>
        <dbReference type="ARBA" id="ARBA00048349"/>
    </source>
</evidence>
<gene>
    <name evidence="16" type="ORF">B4U80_05551</name>
</gene>
<comment type="similarity">
    <text evidence="2">Belongs to the cation diffusion facilitator (CDF) transporter (TC 2.A.4) family. SLC30A subfamily.</text>
</comment>
<dbReference type="Pfam" id="PF01545">
    <property type="entry name" value="Cation_efflux"/>
    <property type="match status" value="1"/>
</dbReference>
<evidence type="ECO:0000256" key="10">
    <source>
        <dbReference type="ARBA" id="ARBA00023136"/>
    </source>
</evidence>
<evidence type="ECO:0000256" key="6">
    <source>
        <dbReference type="ARBA" id="ARBA00022833"/>
    </source>
</evidence>
<dbReference type="PANTHER" id="PTHR11562:SF84">
    <property type="entry name" value="LD05335P"/>
    <property type="match status" value="1"/>
</dbReference>
<reference evidence="16 17" key="1">
    <citation type="journal article" date="2018" name="Gigascience">
        <title>Genomes of trombidid mites reveal novel predicted allergens and laterally-transferred genes associated with secondary metabolism.</title>
        <authorList>
            <person name="Dong X."/>
            <person name="Chaisiri K."/>
            <person name="Xia D."/>
            <person name="Armstrong S.D."/>
            <person name="Fang Y."/>
            <person name="Donnelly M.J."/>
            <person name="Kadowaki T."/>
            <person name="McGarry J.W."/>
            <person name="Darby A.C."/>
            <person name="Makepeace B.L."/>
        </authorList>
    </citation>
    <scope>NUCLEOTIDE SEQUENCE [LARGE SCALE GENOMIC DNA]</scope>
    <source>
        <strain evidence="16">UoL-UT</strain>
    </source>
</reference>
<feature type="transmembrane region" description="Helical" evidence="13">
    <location>
        <begin position="111"/>
        <end position="130"/>
    </location>
</feature>
<dbReference type="GO" id="GO:0030658">
    <property type="term" value="C:transport vesicle membrane"/>
    <property type="evidence" value="ECO:0007669"/>
    <property type="project" value="UniProtKB-SubCell"/>
</dbReference>
<evidence type="ECO:0000256" key="3">
    <source>
        <dbReference type="ARBA" id="ARBA00022448"/>
    </source>
</evidence>
<keyword evidence="6" id="KW-0862">Zinc</keyword>
<feature type="transmembrane region" description="Helical" evidence="13">
    <location>
        <begin position="235"/>
        <end position="256"/>
    </location>
</feature>
<protein>
    <submittedName>
        <fullName evidence="16">Zinc transporter 2-like protein</fullName>
    </submittedName>
</protein>
<keyword evidence="5" id="KW-0479">Metal-binding</keyword>
<evidence type="ECO:0000256" key="8">
    <source>
        <dbReference type="ARBA" id="ARBA00022989"/>
    </source>
</evidence>
<keyword evidence="4 13" id="KW-0812">Transmembrane</keyword>
<keyword evidence="3" id="KW-0813">Transport</keyword>
<dbReference type="OrthoDB" id="9944568at2759"/>
<feature type="transmembrane region" description="Helical" evidence="13">
    <location>
        <begin position="142"/>
        <end position="163"/>
    </location>
</feature>
<evidence type="ECO:0000259" key="15">
    <source>
        <dbReference type="Pfam" id="PF16916"/>
    </source>
</evidence>
<dbReference type="STRING" id="299467.A0A443SWD0"/>
<evidence type="ECO:0000313" key="16">
    <source>
        <dbReference type="EMBL" id="RWS31842.1"/>
    </source>
</evidence>
<dbReference type="GO" id="GO:0046872">
    <property type="term" value="F:metal ion binding"/>
    <property type="evidence" value="ECO:0007669"/>
    <property type="project" value="UniProtKB-KW"/>
</dbReference>
<dbReference type="InterPro" id="IPR058533">
    <property type="entry name" value="Cation_efflux_TM"/>
</dbReference>
<comment type="subcellular location">
    <subcellularLocation>
        <location evidence="1">Cytoplasmic vesicle</location>
        <location evidence="1">Secretory vesicle membrane</location>
        <topology evidence="1">Multi-pass membrane protein</topology>
    </subcellularLocation>
</comment>
<dbReference type="GO" id="GO:0005385">
    <property type="term" value="F:zinc ion transmembrane transporter activity"/>
    <property type="evidence" value="ECO:0007669"/>
    <property type="project" value="TreeGrafter"/>
</dbReference>
<dbReference type="SUPFAM" id="SSF160240">
    <property type="entry name" value="Cation efflux protein cytoplasmic domain-like"/>
    <property type="match status" value="1"/>
</dbReference>
<keyword evidence="11" id="KW-0968">Cytoplasmic vesicle</keyword>
<feature type="transmembrane region" description="Helical" evidence="13">
    <location>
        <begin position="206"/>
        <end position="229"/>
    </location>
</feature>
<keyword evidence="10 13" id="KW-0472">Membrane</keyword>
<dbReference type="Gene3D" id="1.20.1510.10">
    <property type="entry name" value="Cation efflux protein transmembrane domain"/>
    <property type="match status" value="1"/>
</dbReference>
<dbReference type="Pfam" id="PF16916">
    <property type="entry name" value="ZT_dimer"/>
    <property type="match status" value="1"/>
</dbReference>
<dbReference type="GO" id="GO:0010043">
    <property type="term" value="P:response to zinc ion"/>
    <property type="evidence" value="ECO:0007669"/>
    <property type="project" value="TreeGrafter"/>
</dbReference>
<evidence type="ECO:0000259" key="14">
    <source>
        <dbReference type="Pfam" id="PF01545"/>
    </source>
</evidence>
<dbReference type="FunFam" id="1.20.1510.10:FF:000002">
    <property type="entry name" value="zinc transporter 3 isoform X1"/>
    <property type="match status" value="1"/>
</dbReference>
<keyword evidence="7" id="KW-0864">Zinc transport</keyword>
<feature type="domain" description="Cation efflux protein cytoplasmic" evidence="15">
    <location>
        <begin position="268"/>
        <end position="343"/>
    </location>
</feature>
<evidence type="ECO:0000256" key="11">
    <source>
        <dbReference type="ARBA" id="ARBA00023329"/>
    </source>
</evidence>
<dbReference type="SUPFAM" id="SSF161111">
    <property type="entry name" value="Cation efflux protein transmembrane domain-like"/>
    <property type="match status" value="1"/>
</dbReference>
<comment type="caution">
    <text evidence="16">The sequence shown here is derived from an EMBL/GenBank/DDBJ whole genome shotgun (WGS) entry which is preliminary data.</text>
</comment>
<dbReference type="InterPro" id="IPR050681">
    <property type="entry name" value="CDF/SLC30A"/>
</dbReference>
<dbReference type="InterPro" id="IPR036837">
    <property type="entry name" value="Cation_efflux_CTD_sf"/>
</dbReference>
<evidence type="ECO:0000256" key="1">
    <source>
        <dbReference type="ARBA" id="ARBA00004638"/>
    </source>
</evidence>
<evidence type="ECO:0000256" key="2">
    <source>
        <dbReference type="ARBA" id="ARBA00008873"/>
    </source>
</evidence>
<keyword evidence="17" id="KW-1185">Reference proteome</keyword>
<comment type="catalytic activity">
    <reaction evidence="12">
        <text>Zn(2+)(in) + 2 H(+)(out) = Zn(2+)(out) + 2 H(+)(in)</text>
        <dbReference type="Rhea" id="RHEA:72627"/>
        <dbReference type="ChEBI" id="CHEBI:15378"/>
        <dbReference type="ChEBI" id="CHEBI:29105"/>
    </reaction>
</comment>
<dbReference type="InterPro" id="IPR027469">
    <property type="entry name" value="Cation_efflux_TMD_sf"/>
</dbReference>
<accession>A0A443SWD0</accession>
<evidence type="ECO:0000256" key="9">
    <source>
        <dbReference type="ARBA" id="ARBA00023065"/>
    </source>
</evidence>
<dbReference type="EMBL" id="NCKV01000045">
    <property type="protein sequence ID" value="RWS31842.1"/>
    <property type="molecule type" value="Genomic_DNA"/>
</dbReference>
<dbReference type="InterPro" id="IPR027470">
    <property type="entry name" value="Cation_efflux_CTD"/>
</dbReference>
<dbReference type="NCBIfam" id="TIGR01297">
    <property type="entry name" value="CDF"/>
    <property type="match status" value="1"/>
</dbReference>
<proteinExistence type="inferred from homology"/>
<dbReference type="GO" id="GO:0005886">
    <property type="term" value="C:plasma membrane"/>
    <property type="evidence" value="ECO:0007669"/>
    <property type="project" value="TreeGrafter"/>
</dbReference>
<evidence type="ECO:0000256" key="13">
    <source>
        <dbReference type="SAM" id="Phobius"/>
    </source>
</evidence>
<name>A0A443SWD0_9ACAR</name>
<dbReference type="Proteomes" id="UP000288716">
    <property type="component" value="Unassembled WGS sequence"/>
</dbReference>
<evidence type="ECO:0000256" key="4">
    <source>
        <dbReference type="ARBA" id="ARBA00022692"/>
    </source>
</evidence>